<reference evidence="2 3" key="1">
    <citation type="submission" date="2019-03" db="EMBL/GenBank/DDBJ databases">
        <title>Complete genome sequence of Ferrigenium kumadai strain An22, a microaerophilic iron-oxidizing bacterium isolated from a paddy field soil.</title>
        <authorList>
            <person name="Watanabe T."/>
            <person name="Asakawa S."/>
        </authorList>
    </citation>
    <scope>NUCLEOTIDE SEQUENCE [LARGE SCALE GENOMIC DNA]</scope>
    <source>
        <strain evidence="2 3">An22</strain>
    </source>
</reference>
<dbReference type="AlphaFoldDB" id="A0AAN1T0Q7"/>
<evidence type="ECO:0000313" key="3">
    <source>
        <dbReference type="Proteomes" id="UP001319121"/>
    </source>
</evidence>
<dbReference type="Proteomes" id="UP001319121">
    <property type="component" value="Chromosome"/>
</dbReference>
<dbReference type="KEGG" id="fku:FGKAn22_22950"/>
<protein>
    <submittedName>
        <fullName evidence="2">Uncharacterized protein</fullName>
    </submittedName>
</protein>
<feature type="transmembrane region" description="Helical" evidence="1">
    <location>
        <begin position="37"/>
        <end position="55"/>
    </location>
</feature>
<organism evidence="2 3">
    <name type="scientific">Ferrigenium kumadai</name>
    <dbReference type="NCBI Taxonomy" id="1682490"/>
    <lineage>
        <taxon>Bacteria</taxon>
        <taxon>Pseudomonadati</taxon>
        <taxon>Pseudomonadota</taxon>
        <taxon>Betaproteobacteria</taxon>
        <taxon>Nitrosomonadales</taxon>
        <taxon>Gallionellaceae</taxon>
        <taxon>Ferrigenium</taxon>
    </lineage>
</organism>
<name>A0AAN1T0Q7_9PROT</name>
<sequence length="62" mass="6937">MEQNKGTGDKPNHGDQQESVYSYGVSGIEERHGHVPLWLWGVAVVLVLWGVYYLIANWSPPA</sequence>
<keyword evidence="1" id="KW-1133">Transmembrane helix</keyword>
<keyword evidence="3" id="KW-1185">Reference proteome</keyword>
<evidence type="ECO:0000313" key="2">
    <source>
        <dbReference type="EMBL" id="BBJ00603.1"/>
    </source>
</evidence>
<gene>
    <name evidence="2" type="ORF">FGKAn22_22950</name>
</gene>
<proteinExistence type="predicted"/>
<keyword evidence="1" id="KW-0472">Membrane</keyword>
<dbReference type="RefSeq" id="WP_212785828.1">
    <property type="nucleotide sequence ID" value="NZ_AP019536.1"/>
</dbReference>
<evidence type="ECO:0000256" key="1">
    <source>
        <dbReference type="SAM" id="Phobius"/>
    </source>
</evidence>
<keyword evidence="1" id="KW-0812">Transmembrane</keyword>
<accession>A0AAN1T0Q7</accession>
<dbReference type="EMBL" id="AP019536">
    <property type="protein sequence ID" value="BBJ00603.1"/>
    <property type="molecule type" value="Genomic_DNA"/>
</dbReference>